<dbReference type="Pfam" id="PF00149">
    <property type="entry name" value="Metallophos"/>
    <property type="match status" value="1"/>
</dbReference>
<proteinExistence type="predicted"/>
<dbReference type="SUPFAM" id="SSF56300">
    <property type="entry name" value="Metallo-dependent phosphatases"/>
    <property type="match status" value="1"/>
</dbReference>
<dbReference type="Proteomes" id="UP000241365">
    <property type="component" value="Segment"/>
</dbReference>
<feature type="domain" description="Calcineurin-like phosphoesterase" evidence="1">
    <location>
        <begin position="38"/>
        <end position="299"/>
    </location>
</feature>
<dbReference type="PANTHER" id="PTHR46546:SF4">
    <property type="entry name" value="SHEWANELLA-LIKE PROTEIN PHOSPHATASE 1"/>
    <property type="match status" value="1"/>
</dbReference>
<evidence type="ECO:0000259" key="1">
    <source>
        <dbReference type="Pfam" id="PF00149"/>
    </source>
</evidence>
<organism evidence="2 3">
    <name type="scientific">Powai lake megavirus</name>
    <dbReference type="NCBI Taxonomy" id="1842663"/>
    <lineage>
        <taxon>Viruses</taxon>
        <taxon>Varidnaviria</taxon>
        <taxon>Bamfordvirae</taxon>
        <taxon>Nucleocytoviricota</taxon>
        <taxon>Megaviricetes</taxon>
        <taxon>Imitervirales</taxon>
        <taxon>Mimiviridae</taxon>
        <taxon>Megamimivirinae</taxon>
        <taxon>Megavirus</taxon>
        <taxon>Megavirus powaiense</taxon>
    </lineage>
</organism>
<dbReference type="InterPro" id="IPR004843">
    <property type="entry name" value="Calcineurin-like_PHP"/>
</dbReference>
<name>A0A167RF07_9VIRU</name>
<evidence type="ECO:0000313" key="3">
    <source>
        <dbReference type="Proteomes" id="UP000241365"/>
    </source>
</evidence>
<accession>A0A167RF07</accession>
<keyword evidence="3" id="KW-1185">Reference proteome</keyword>
<evidence type="ECO:0000313" key="2">
    <source>
        <dbReference type="EMBL" id="ANB50608.1"/>
    </source>
</evidence>
<sequence>MSVKTKYKVMHEIYSPEDFLKDCPDSKFMPTILPPVKRIIAIGDIHGDLDLAIRCFKLAQLIDDDNEWIANPPDTVVVQVGDQVDSCRPVPGYDCHDIKQIDDLPNDILVMNFFDEINIKASQYGGAVYSLLGNHELMNSQGKFDYVSYENFHNFIYNDNQGNILRGPKGRKNAFKPGGPIACHMACTRQSIITIGSTMFTHAGILPILSKKLDNLNLDSHTKLEYLNAVVRKWLLNKLSDQDEEYKVLFLNDTKISPFWTRIYGSIPKNTNIDSNQCFNSVKKTLQVFKMGQLVVGHTPQLSASNGGINGTCYEKSGDNKLYRIDGAFAHAFKMFNPYGLAQVLEILDDSIFNIITESPDK</sequence>
<dbReference type="KEGG" id="vg:80512970"/>
<protein>
    <submittedName>
        <fullName evidence="2">Putative phosphoesterase</fullName>
    </submittedName>
</protein>
<dbReference type="EMBL" id="KU877344">
    <property type="protein sequence ID" value="ANB50608.1"/>
    <property type="molecule type" value="Genomic_DNA"/>
</dbReference>
<reference evidence="2 3" key="1">
    <citation type="journal article" date="2016" name="Genome Announc.">
        <title>Complete Genome Sequence of a New Megavirus Family Member Isolated from an Inland Water Lake for the First Time in India.</title>
        <authorList>
            <person name="Chatterjee A."/>
            <person name="Ali F."/>
            <person name="Bange D."/>
            <person name="Kondabagil K."/>
        </authorList>
    </citation>
    <scope>NUCLEOTIDE SEQUENCE [LARGE SCALE GENOMIC DNA]</scope>
    <source>
        <strain evidence="2">1</strain>
    </source>
</reference>
<dbReference type="GO" id="GO:0016787">
    <property type="term" value="F:hydrolase activity"/>
    <property type="evidence" value="ECO:0007669"/>
    <property type="project" value="InterPro"/>
</dbReference>
<dbReference type="InterPro" id="IPR029052">
    <property type="entry name" value="Metallo-depent_PP-like"/>
</dbReference>
<dbReference type="Gene3D" id="3.60.21.10">
    <property type="match status" value="1"/>
</dbReference>
<dbReference type="GeneID" id="80512970"/>
<dbReference type="PANTHER" id="PTHR46546">
    <property type="entry name" value="SHEWANELLA-LIKE PROTEIN PHOSPHATASE 1"/>
    <property type="match status" value="1"/>
</dbReference>
<dbReference type="RefSeq" id="YP_010776359.1">
    <property type="nucleotide sequence ID" value="NC_075034.1"/>
</dbReference>